<feature type="domain" description="HTH araC/xylS-type" evidence="5">
    <location>
        <begin position="165"/>
        <end position="262"/>
    </location>
</feature>
<protein>
    <submittedName>
        <fullName evidence="6">AraC family transcriptional regulator</fullName>
    </submittedName>
</protein>
<dbReference type="PANTHER" id="PTHR11019:SF199">
    <property type="entry name" value="HTH-TYPE TRANSCRIPTIONAL REGULATOR NIMR"/>
    <property type="match status" value="1"/>
</dbReference>
<accession>A0A848GD74</accession>
<dbReference type="PANTHER" id="PTHR11019">
    <property type="entry name" value="HTH-TYPE TRANSCRIPTIONAL REGULATOR NIMR"/>
    <property type="match status" value="1"/>
</dbReference>
<keyword evidence="2" id="KW-0805">Transcription regulation</keyword>
<dbReference type="InterPro" id="IPR013096">
    <property type="entry name" value="Cupin_2"/>
</dbReference>
<dbReference type="SUPFAM" id="SSF51182">
    <property type="entry name" value="RmlC-like cupins"/>
    <property type="match status" value="1"/>
</dbReference>
<keyword evidence="1" id="KW-0678">Repressor</keyword>
<comment type="caution">
    <text evidence="6">The sequence shown here is derived from an EMBL/GenBank/DDBJ whole genome shotgun (WGS) entry which is preliminary data.</text>
</comment>
<dbReference type="GO" id="GO:0003700">
    <property type="term" value="F:DNA-binding transcription factor activity"/>
    <property type="evidence" value="ECO:0007669"/>
    <property type="project" value="InterPro"/>
</dbReference>
<dbReference type="SMART" id="SM00342">
    <property type="entry name" value="HTH_ARAC"/>
    <property type="match status" value="1"/>
</dbReference>
<dbReference type="Proteomes" id="UP000580043">
    <property type="component" value="Unassembled WGS sequence"/>
</dbReference>
<dbReference type="InterPro" id="IPR014710">
    <property type="entry name" value="RmlC-like_jellyroll"/>
</dbReference>
<dbReference type="Pfam" id="PF07883">
    <property type="entry name" value="Cupin_2"/>
    <property type="match status" value="1"/>
</dbReference>
<organism evidence="6 7">
    <name type="scientific">Zoogloea dura</name>
    <dbReference type="NCBI Taxonomy" id="2728840"/>
    <lineage>
        <taxon>Bacteria</taxon>
        <taxon>Pseudomonadati</taxon>
        <taxon>Pseudomonadota</taxon>
        <taxon>Betaproteobacteria</taxon>
        <taxon>Rhodocyclales</taxon>
        <taxon>Zoogloeaceae</taxon>
        <taxon>Zoogloea</taxon>
    </lineage>
</organism>
<dbReference type="EMBL" id="JABBGA010000047">
    <property type="protein sequence ID" value="NML29062.1"/>
    <property type="molecule type" value="Genomic_DNA"/>
</dbReference>
<dbReference type="SUPFAM" id="SSF46689">
    <property type="entry name" value="Homeodomain-like"/>
    <property type="match status" value="1"/>
</dbReference>
<proteinExistence type="predicted"/>
<dbReference type="PRINTS" id="PR00032">
    <property type="entry name" value="HTHARAC"/>
</dbReference>
<dbReference type="InterPro" id="IPR018060">
    <property type="entry name" value="HTH_AraC"/>
</dbReference>
<dbReference type="InterPro" id="IPR011051">
    <property type="entry name" value="RmlC_Cupin_sf"/>
</dbReference>
<evidence type="ECO:0000256" key="2">
    <source>
        <dbReference type="ARBA" id="ARBA00023015"/>
    </source>
</evidence>
<evidence type="ECO:0000313" key="6">
    <source>
        <dbReference type="EMBL" id="NML29062.1"/>
    </source>
</evidence>
<dbReference type="Pfam" id="PF12833">
    <property type="entry name" value="HTH_18"/>
    <property type="match status" value="1"/>
</dbReference>
<evidence type="ECO:0000256" key="4">
    <source>
        <dbReference type="ARBA" id="ARBA00023163"/>
    </source>
</evidence>
<keyword evidence="4" id="KW-0804">Transcription</keyword>
<dbReference type="CDD" id="cd06124">
    <property type="entry name" value="cupin_NimR-like_N"/>
    <property type="match status" value="1"/>
</dbReference>
<dbReference type="AlphaFoldDB" id="A0A848GD74"/>
<evidence type="ECO:0000259" key="5">
    <source>
        <dbReference type="PROSITE" id="PS01124"/>
    </source>
</evidence>
<evidence type="ECO:0000313" key="7">
    <source>
        <dbReference type="Proteomes" id="UP000580043"/>
    </source>
</evidence>
<dbReference type="InterPro" id="IPR018062">
    <property type="entry name" value="HTH_AraC-typ_CS"/>
</dbReference>
<evidence type="ECO:0000256" key="1">
    <source>
        <dbReference type="ARBA" id="ARBA00022491"/>
    </source>
</evidence>
<evidence type="ECO:0000256" key="3">
    <source>
        <dbReference type="ARBA" id="ARBA00023125"/>
    </source>
</evidence>
<dbReference type="RefSeq" id="WP_169148557.1">
    <property type="nucleotide sequence ID" value="NZ_JABBGA010000047.1"/>
</dbReference>
<dbReference type="GO" id="GO:0043565">
    <property type="term" value="F:sequence-specific DNA binding"/>
    <property type="evidence" value="ECO:0007669"/>
    <property type="project" value="InterPro"/>
</dbReference>
<sequence>MDFEAGWTSVEVPEMDALPRPVVLRSQSLPARHIFPFHSHRWNQFVYATSGTLVVTVEDSWHVITPEQAIWVPTGLLHTTGALHGADFRNLYVADLPGLGMPSRCTALAVTPLLRALIVELVDISRQGTEDEAYIGQVNGLILAQLPRLAVLDFHLPWPRSAMLRKVCETLYGSPADPRGAEEWGAELGASGRTLARRFEKETGLGLREWRQRLRLFRAIEWLGGGRSVTDIALELGYASPSAFAYMFRQETGFTPTEWRAR</sequence>
<gene>
    <name evidence="6" type="ORF">HHL15_25275</name>
</gene>
<keyword evidence="7" id="KW-1185">Reference proteome</keyword>
<dbReference type="Gene3D" id="1.10.10.60">
    <property type="entry name" value="Homeodomain-like"/>
    <property type="match status" value="1"/>
</dbReference>
<dbReference type="Gene3D" id="2.60.120.10">
    <property type="entry name" value="Jelly Rolls"/>
    <property type="match status" value="1"/>
</dbReference>
<keyword evidence="3" id="KW-0238">DNA-binding</keyword>
<dbReference type="PROSITE" id="PS01124">
    <property type="entry name" value="HTH_ARAC_FAMILY_2"/>
    <property type="match status" value="1"/>
</dbReference>
<reference evidence="6 7" key="1">
    <citation type="submission" date="2020-04" db="EMBL/GenBank/DDBJ databases">
        <title>Zoogloea sp. G-4-1-14 isolated from soil.</title>
        <authorList>
            <person name="Dahal R.H."/>
        </authorList>
    </citation>
    <scope>NUCLEOTIDE SEQUENCE [LARGE SCALE GENOMIC DNA]</scope>
    <source>
        <strain evidence="6 7">G-4-1-14</strain>
    </source>
</reference>
<dbReference type="InterPro" id="IPR009057">
    <property type="entry name" value="Homeodomain-like_sf"/>
</dbReference>
<dbReference type="FunFam" id="1.10.10.60:FF:000132">
    <property type="entry name" value="AraC family transcriptional regulator"/>
    <property type="match status" value="1"/>
</dbReference>
<name>A0A848GD74_9RHOO</name>
<dbReference type="InterPro" id="IPR020449">
    <property type="entry name" value="Tscrpt_reg_AraC-type_HTH"/>
</dbReference>
<dbReference type="PROSITE" id="PS00041">
    <property type="entry name" value="HTH_ARAC_FAMILY_1"/>
    <property type="match status" value="1"/>
</dbReference>